<dbReference type="RefSeq" id="WP_005990184.1">
    <property type="nucleotide sequence ID" value="NZ_AECZ01000001.1"/>
</dbReference>
<name>E1JRB4_SOLFR</name>
<evidence type="ECO:0000313" key="1">
    <source>
        <dbReference type="EMBL" id="EFL53115.1"/>
    </source>
</evidence>
<keyword evidence="2" id="KW-1185">Reference proteome</keyword>
<dbReference type="Proteomes" id="UP000006250">
    <property type="component" value="Unassembled WGS sequence"/>
</dbReference>
<sequence length="119" mass="12088">MAVTKTARTLQAPATNAAGASTTGSAIDLTTALGLSGTLQITNGSTAPTVACTAYIDVSNDAGTTWRQWLAITAGLTASTAYTYPFSLPAEILYARARFGGNTGQGVTVECLGHELTSV</sequence>
<reference evidence="1 2" key="1">
    <citation type="submission" date="2010-08" db="EMBL/GenBank/DDBJ databases">
        <title>The draft genome of Desulfovibrio fructosovorans JJ.</title>
        <authorList>
            <consortium name="US DOE Joint Genome Institute (JGI-PGF)"/>
            <person name="Lucas S."/>
            <person name="Copeland A."/>
            <person name="Lapidus A."/>
            <person name="Cheng J.-F."/>
            <person name="Bruce D."/>
            <person name="Goodwin L."/>
            <person name="Pitluck S."/>
            <person name="Land M.L."/>
            <person name="Hauser L."/>
            <person name="Chang Y.-J."/>
            <person name="Jeffries C."/>
            <person name="Wall J.D."/>
            <person name="Stahl D.A."/>
            <person name="Arkin A.P."/>
            <person name="Dehal P."/>
            <person name="Stolyar S.M."/>
            <person name="Hazen T.C."/>
            <person name="Woyke T.J."/>
        </authorList>
    </citation>
    <scope>NUCLEOTIDE SEQUENCE [LARGE SCALE GENOMIC DNA]</scope>
    <source>
        <strain evidence="1 2">JJ</strain>
    </source>
</reference>
<dbReference type="EMBL" id="AECZ01000001">
    <property type="protein sequence ID" value="EFL53115.1"/>
    <property type="molecule type" value="Genomic_DNA"/>
</dbReference>
<protein>
    <submittedName>
        <fullName evidence="1">Uncharacterized protein</fullName>
    </submittedName>
</protein>
<evidence type="ECO:0000313" key="2">
    <source>
        <dbReference type="Proteomes" id="UP000006250"/>
    </source>
</evidence>
<comment type="caution">
    <text evidence="1">The sequence shown here is derived from an EMBL/GenBank/DDBJ whole genome shotgun (WGS) entry which is preliminary data.</text>
</comment>
<gene>
    <name evidence="1" type="ORF">DesfrDRAFT_0163</name>
</gene>
<accession>E1JRB4</accession>
<dbReference type="AlphaFoldDB" id="E1JRB4"/>
<proteinExistence type="predicted"/>
<organism evidence="1 2">
    <name type="scientific">Solidesulfovibrio fructosivorans JJ]</name>
    <dbReference type="NCBI Taxonomy" id="596151"/>
    <lineage>
        <taxon>Bacteria</taxon>
        <taxon>Pseudomonadati</taxon>
        <taxon>Thermodesulfobacteriota</taxon>
        <taxon>Desulfovibrionia</taxon>
        <taxon>Desulfovibrionales</taxon>
        <taxon>Desulfovibrionaceae</taxon>
        <taxon>Solidesulfovibrio</taxon>
    </lineage>
</organism>
<dbReference type="STRING" id="596151.DesfrDRAFT_0163"/>